<protein>
    <submittedName>
        <fullName evidence="1">Uncharacterized protein</fullName>
    </submittedName>
</protein>
<accession>A0ABD2AYP0</accession>
<name>A0ABD2AYP0_VESMC</name>
<comment type="caution">
    <text evidence="1">The sequence shown here is derived from an EMBL/GenBank/DDBJ whole genome shotgun (WGS) entry which is preliminary data.</text>
</comment>
<dbReference type="Proteomes" id="UP001607303">
    <property type="component" value="Unassembled WGS sequence"/>
</dbReference>
<keyword evidence="2" id="KW-1185">Reference proteome</keyword>
<gene>
    <name evidence="1" type="ORF">V1477_018696</name>
</gene>
<dbReference type="EMBL" id="JAYRBN010000112">
    <property type="protein sequence ID" value="KAL2724835.1"/>
    <property type="molecule type" value="Genomic_DNA"/>
</dbReference>
<dbReference type="AlphaFoldDB" id="A0ABD2AYP0"/>
<evidence type="ECO:0000313" key="1">
    <source>
        <dbReference type="EMBL" id="KAL2724835.1"/>
    </source>
</evidence>
<reference evidence="1 2" key="1">
    <citation type="journal article" date="2024" name="Ann. Entomol. Soc. Am.">
        <title>Genomic analyses of the southern and eastern yellowjacket wasps (Hymenoptera: Vespidae) reveal evolutionary signatures of social life.</title>
        <authorList>
            <person name="Catto M.A."/>
            <person name="Caine P.B."/>
            <person name="Orr S.E."/>
            <person name="Hunt B.G."/>
            <person name="Goodisman M.A.D."/>
        </authorList>
    </citation>
    <scope>NUCLEOTIDE SEQUENCE [LARGE SCALE GENOMIC DNA]</scope>
    <source>
        <strain evidence="1">232</strain>
        <tissue evidence="1">Head and thorax</tissue>
    </source>
</reference>
<organism evidence="1 2">
    <name type="scientific">Vespula maculifrons</name>
    <name type="common">Eastern yellow jacket</name>
    <name type="synonym">Wasp</name>
    <dbReference type="NCBI Taxonomy" id="7453"/>
    <lineage>
        <taxon>Eukaryota</taxon>
        <taxon>Metazoa</taxon>
        <taxon>Ecdysozoa</taxon>
        <taxon>Arthropoda</taxon>
        <taxon>Hexapoda</taxon>
        <taxon>Insecta</taxon>
        <taxon>Pterygota</taxon>
        <taxon>Neoptera</taxon>
        <taxon>Endopterygota</taxon>
        <taxon>Hymenoptera</taxon>
        <taxon>Apocrita</taxon>
        <taxon>Aculeata</taxon>
        <taxon>Vespoidea</taxon>
        <taxon>Vespidae</taxon>
        <taxon>Vespinae</taxon>
        <taxon>Vespula</taxon>
    </lineage>
</organism>
<evidence type="ECO:0000313" key="2">
    <source>
        <dbReference type="Proteomes" id="UP001607303"/>
    </source>
</evidence>
<proteinExistence type="predicted"/>
<sequence length="128" mass="14484">MAFATRTPTSRALWNRRESDVSYVELGQPAELYHDPGLLSSYPLLYTVCTILLYFSLPMHTNPKAHLHLYSLALCFSLSPIFVKTIESFSMISKFEKGLKEKEMVFEKTQGTGIPVIVPTSTHIVPFN</sequence>